<evidence type="ECO:0000259" key="5">
    <source>
        <dbReference type="PROSITE" id="PS50240"/>
    </source>
</evidence>
<dbReference type="VEuPathDB" id="VectorBase:LLONM1_011725"/>
<dbReference type="FunFam" id="2.40.10.10:FF:000068">
    <property type="entry name" value="transmembrane protease serine 2"/>
    <property type="match status" value="1"/>
</dbReference>
<feature type="chain" id="PRO_5028828699" evidence="4">
    <location>
        <begin position="22"/>
        <end position="289"/>
    </location>
</feature>
<reference evidence="6" key="1">
    <citation type="journal article" date="2020" name="BMC">
        <title>Leishmania infection induces a limited differential gene expression in the sand fly midgut.</title>
        <authorList>
            <person name="Coutinho-Abreu I.V."/>
            <person name="Serafim T.D."/>
            <person name="Meneses C."/>
            <person name="Kamhawi S."/>
            <person name="Oliveira F."/>
            <person name="Valenzuela J.G."/>
        </authorList>
    </citation>
    <scope>NUCLEOTIDE SEQUENCE</scope>
    <source>
        <strain evidence="6">Jacobina</strain>
        <tissue evidence="6">Midgut</tissue>
    </source>
</reference>
<dbReference type="InterPro" id="IPR043504">
    <property type="entry name" value="Peptidase_S1_PA_chymotrypsin"/>
</dbReference>
<organism evidence="6">
    <name type="scientific">Lutzomyia longipalpis</name>
    <name type="common">Sand fly</name>
    <dbReference type="NCBI Taxonomy" id="7200"/>
    <lineage>
        <taxon>Eukaryota</taxon>
        <taxon>Metazoa</taxon>
        <taxon>Ecdysozoa</taxon>
        <taxon>Arthropoda</taxon>
        <taxon>Hexapoda</taxon>
        <taxon>Insecta</taxon>
        <taxon>Pterygota</taxon>
        <taxon>Neoptera</taxon>
        <taxon>Endopterygota</taxon>
        <taxon>Diptera</taxon>
        <taxon>Nematocera</taxon>
        <taxon>Psychodoidea</taxon>
        <taxon>Psychodidae</taxon>
        <taxon>Lutzomyia</taxon>
        <taxon>Lutzomyia</taxon>
    </lineage>
</organism>
<dbReference type="GO" id="GO:0006508">
    <property type="term" value="P:proteolysis"/>
    <property type="evidence" value="ECO:0007669"/>
    <property type="project" value="UniProtKB-KW"/>
</dbReference>
<sequence length="289" mass="31711">MHCRSFLFILAISFFGKWARCDSIHPQTRIINGYPAKVSQFPFFVQILLKLGLTLPSAPPMEIIVDGNCGGSIVGSRWILTAAHCLHTAPLRYINGTVTAGSIERNSGVFMEIFSEDFHLHPDYDRLTTTNDIGLIYLLKAFEFSNSIASIEIFKYSLEDKFPYDSPENNFTVMGFGRTSMSQNTPLSTILMFGYLRHHPVADCQARGEYGGAFPSSAICVGPTGERQSSTCIGDSGAPLVHYSQESCQPVQVGVVSFGNAECEGLQGCSKVDIFTEWICQVTNGNVCS</sequence>
<dbReference type="InterPro" id="IPR001254">
    <property type="entry name" value="Trypsin_dom"/>
</dbReference>
<protein>
    <submittedName>
        <fullName evidence="6">Putative trypsin-like serine protease</fullName>
    </submittedName>
</protein>
<feature type="signal peptide" evidence="4">
    <location>
        <begin position="1"/>
        <end position="21"/>
    </location>
</feature>
<evidence type="ECO:0000256" key="2">
    <source>
        <dbReference type="ARBA" id="ARBA00023180"/>
    </source>
</evidence>
<evidence type="ECO:0000313" key="6">
    <source>
        <dbReference type="EMBL" id="MBC1178286.1"/>
    </source>
</evidence>
<dbReference type="SUPFAM" id="SSF50494">
    <property type="entry name" value="Trypsin-like serine proteases"/>
    <property type="match status" value="1"/>
</dbReference>
<dbReference type="Gene3D" id="2.40.10.10">
    <property type="entry name" value="Trypsin-like serine proteases"/>
    <property type="match status" value="1"/>
</dbReference>
<keyword evidence="6" id="KW-0378">Hydrolase</keyword>
<dbReference type="InterPro" id="IPR018114">
    <property type="entry name" value="TRYPSIN_HIS"/>
</dbReference>
<dbReference type="PRINTS" id="PR00722">
    <property type="entry name" value="CHYMOTRYPSIN"/>
</dbReference>
<evidence type="ECO:0000256" key="3">
    <source>
        <dbReference type="ARBA" id="ARBA00024195"/>
    </source>
</evidence>
<dbReference type="InterPro" id="IPR001314">
    <property type="entry name" value="Peptidase_S1A"/>
</dbReference>
<dbReference type="InterPro" id="IPR009003">
    <property type="entry name" value="Peptidase_S1_PA"/>
</dbReference>
<name>A0A7G3B4J8_LUTLO</name>
<dbReference type="InterPro" id="IPR051487">
    <property type="entry name" value="Ser/Thr_Proteases_Immune/Dev"/>
</dbReference>
<evidence type="ECO:0000256" key="4">
    <source>
        <dbReference type="SAM" id="SignalP"/>
    </source>
</evidence>
<dbReference type="GO" id="GO:0004252">
    <property type="term" value="F:serine-type endopeptidase activity"/>
    <property type="evidence" value="ECO:0007669"/>
    <property type="project" value="InterPro"/>
</dbReference>
<proteinExistence type="inferred from homology"/>
<dbReference type="EMBL" id="GITU01009583">
    <property type="protein sequence ID" value="MBC1178286.1"/>
    <property type="molecule type" value="Transcribed_RNA"/>
</dbReference>
<keyword evidence="1" id="KW-1015">Disulfide bond</keyword>
<dbReference type="Pfam" id="PF00089">
    <property type="entry name" value="Trypsin"/>
    <property type="match status" value="1"/>
</dbReference>
<dbReference type="SMART" id="SM00020">
    <property type="entry name" value="Tryp_SPc"/>
    <property type="match status" value="1"/>
</dbReference>
<comment type="similarity">
    <text evidence="3">Belongs to the peptidase S1 family. CLIP subfamily.</text>
</comment>
<keyword evidence="6" id="KW-0645">Protease</keyword>
<keyword evidence="4" id="KW-0732">Signal</keyword>
<feature type="domain" description="Peptidase S1" evidence="5">
    <location>
        <begin position="30"/>
        <end position="284"/>
    </location>
</feature>
<dbReference type="CDD" id="cd00190">
    <property type="entry name" value="Tryp_SPc"/>
    <property type="match status" value="1"/>
</dbReference>
<dbReference type="PROSITE" id="PS50240">
    <property type="entry name" value="TRYPSIN_DOM"/>
    <property type="match status" value="1"/>
</dbReference>
<dbReference type="AlphaFoldDB" id="A0A7G3B4J8"/>
<dbReference type="PANTHER" id="PTHR24256">
    <property type="entry name" value="TRYPTASE-RELATED"/>
    <property type="match status" value="1"/>
</dbReference>
<evidence type="ECO:0000256" key="1">
    <source>
        <dbReference type="ARBA" id="ARBA00023157"/>
    </source>
</evidence>
<keyword evidence="2" id="KW-0325">Glycoprotein</keyword>
<accession>A0A7G3B4J8</accession>
<dbReference type="PROSITE" id="PS00134">
    <property type="entry name" value="TRYPSIN_HIS"/>
    <property type="match status" value="1"/>
</dbReference>